<protein>
    <submittedName>
        <fullName evidence="6">CARDB domain-containing protein</fullName>
    </submittedName>
</protein>
<feature type="domain" description="CARDB" evidence="3">
    <location>
        <begin position="3630"/>
        <end position="3735"/>
    </location>
</feature>
<dbReference type="InterPro" id="IPR011050">
    <property type="entry name" value="Pectin_lyase_fold/virulence"/>
</dbReference>
<dbReference type="InterPro" id="IPR026444">
    <property type="entry name" value="Secre_tail"/>
</dbReference>
<feature type="domain" description="Right handed beta helix" evidence="4">
    <location>
        <begin position="1536"/>
        <end position="1691"/>
    </location>
</feature>
<feature type="domain" description="CARDB" evidence="3">
    <location>
        <begin position="2951"/>
        <end position="3055"/>
    </location>
</feature>
<evidence type="ECO:0000259" key="4">
    <source>
        <dbReference type="Pfam" id="PF13229"/>
    </source>
</evidence>
<proteinExistence type="predicted"/>
<dbReference type="Pfam" id="PF07705">
    <property type="entry name" value="CARDB"/>
    <property type="match status" value="5"/>
</dbReference>
<dbReference type="InterPro" id="IPR025667">
    <property type="entry name" value="SprB_repeat"/>
</dbReference>
<dbReference type="Pfam" id="PF13229">
    <property type="entry name" value="Beta_helix"/>
    <property type="match status" value="1"/>
</dbReference>
<dbReference type="Gene3D" id="2.160.20.10">
    <property type="entry name" value="Single-stranded right-handed beta-helix, Pectin lyase-like"/>
    <property type="match status" value="4"/>
</dbReference>
<keyword evidence="7" id="KW-1185">Reference proteome</keyword>
<dbReference type="eggNOG" id="COG1572">
    <property type="taxonomic scope" value="Bacteria"/>
</dbReference>
<feature type="transmembrane region" description="Helical" evidence="2">
    <location>
        <begin position="39"/>
        <end position="56"/>
    </location>
</feature>
<organism evidence="6 7">
    <name type="scientific">Owenweeksia hongkongensis (strain DSM 17368 / CIP 108786 / JCM 12287 / NRRL B-23963 / UST20020801)</name>
    <dbReference type="NCBI Taxonomy" id="926562"/>
    <lineage>
        <taxon>Bacteria</taxon>
        <taxon>Pseudomonadati</taxon>
        <taxon>Bacteroidota</taxon>
        <taxon>Flavobacteriia</taxon>
        <taxon>Flavobacteriales</taxon>
        <taxon>Owenweeksiaceae</taxon>
        <taxon>Owenweeksia</taxon>
    </lineage>
</organism>
<dbReference type="InterPro" id="IPR039448">
    <property type="entry name" value="Beta_helix"/>
</dbReference>
<keyword evidence="1" id="KW-0732">Signal</keyword>
<accession>G8R089</accession>
<dbReference type="EMBL" id="CP003156">
    <property type="protein sequence ID" value="AEV33755.1"/>
    <property type="molecule type" value="Genomic_DNA"/>
</dbReference>
<evidence type="ECO:0000256" key="1">
    <source>
        <dbReference type="ARBA" id="ARBA00022729"/>
    </source>
</evidence>
<evidence type="ECO:0000259" key="3">
    <source>
        <dbReference type="Pfam" id="PF07705"/>
    </source>
</evidence>
<dbReference type="SMART" id="SM00710">
    <property type="entry name" value="PbH1"/>
    <property type="match status" value="20"/>
</dbReference>
<dbReference type="Pfam" id="PF13573">
    <property type="entry name" value="SprB"/>
    <property type="match status" value="1"/>
</dbReference>
<dbReference type="OrthoDB" id="2972467at2"/>
<dbReference type="InterPro" id="IPR006626">
    <property type="entry name" value="PbH1"/>
</dbReference>
<dbReference type="Pfam" id="PF18962">
    <property type="entry name" value="Por_Secre_tail"/>
    <property type="match status" value="1"/>
</dbReference>
<reference evidence="6 7" key="1">
    <citation type="journal article" date="2012" name="Stand. Genomic Sci.">
        <title>Genome sequence of the orange-pigmented seawater bacterium Owenweeksia hongkongensis type strain (UST20020801(T)).</title>
        <authorList>
            <person name="Riedel T."/>
            <person name="Held B."/>
            <person name="Nolan M."/>
            <person name="Lucas S."/>
            <person name="Lapidus A."/>
            <person name="Tice H."/>
            <person name="Del Rio T.G."/>
            <person name="Cheng J.F."/>
            <person name="Han C."/>
            <person name="Tapia R."/>
            <person name="Goodwin L.A."/>
            <person name="Pitluck S."/>
            <person name="Liolios K."/>
            <person name="Mavromatis K."/>
            <person name="Pagani I."/>
            <person name="Ivanova N."/>
            <person name="Mikhailova N."/>
            <person name="Pati A."/>
            <person name="Chen A."/>
            <person name="Palaniappan K."/>
            <person name="Rohde M."/>
            <person name="Tindall B.J."/>
            <person name="Detter J.C."/>
            <person name="Goker M."/>
            <person name="Woyke T."/>
            <person name="Bristow J."/>
            <person name="Eisen J.A."/>
            <person name="Markowitz V."/>
            <person name="Hugenholtz P."/>
            <person name="Klenk H.P."/>
            <person name="Kyrpides N.C."/>
        </authorList>
    </citation>
    <scope>NUCLEOTIDE SEQUENCE</scope>
    <source>
        <strain evidence="7">DSM 17368 / JCM 12287 / NRRL B-23963</strain>
    </source>
</reference>
<evidence type="ECO:0000313" key="6">
    <source>
        <dbReference type="EMBL" id="AEV33755.1"/>
    </source>
</evidence>
<evidence type="ECO:0000313" key="7">
    <source>
        <dbReference type="Proteomes" id="UP000005631"/>
    </source>
</evidence>
<keyword evidence="2" id="KW-1133">Transmembrane helix</keyword>
<name>G8R089_OWEHD</name>
<dbReference type="InterPro" id="IPR013783">
    <property type="entry name" value="Ig-like_fold"/>
</dbReference>
<gene>
    <name evidence="6" type="ordered locus">Oweho_2795</name>
</gene>
<dbReference type="HOGENOM" id="CLU_223429_0_0_10"/>
<sequence>MHQDYYRSKPFKAIVYFCTSVIFSNHLIMYYNSSHLRRTILVFLAIMPVLIFGQTVQMGSGTSATGVNGPSPVNNRYRSQHYQIVYSKGELNAVGITAGNIERLGFYIASSTSQAIPDYKVSLGHTTARAAWPYLTDPVRQVYYNASYAPAAGGFDMLRLDTSWYWNGVDNIIVDVCFDYGVNPSISTGTVRTYNDSNYRVSYGTSSVFDLCGTSNSNSTTAKPQVQFEFTSPTLNDAGISDISPNGQVCSGSQPVRATIINHGTNALTSTMINWSVNGVVQTPVNFAGLLSAQGGSADVALGNYFFVQGVNYTIQAWTTSPNGNIDGNGDNDSLGVEMSGALSGTYTIGGGGADYLSFTNAVADLEMYGICGDVTFNVASGGYFEQLEINEIPGVNANATVTFRSASDDSSTVVLSHGANSAANYTLYINGGSWVTFKNLTIESTDNYYDRVVLIGDESNHLSFENNIIRNAAASTPHIHRNIEVESNANSDWLNFSNNRIYQGHRGIYCASQYSDHYIITGNTFLHQRYGGVEMYYADFVTVDDNQVITDITNTSGIQGILVYDADSSVSIQRNIVRGGINGYGISVQYSDATSGGQYLVANNFVSIGRNTGTTRGIYLLGCRYVDVVFNTVNVTTPSTNHYGIQVSSYNDNRLYNNNVRADGGYALYVNSSNDVVDSDNNNWYTGSSILAYWQGTTVSDLAGLQAASSLDANSFNEPPYFINDSSFQATQISLNNNAAPYIGIATDIEGEARDGSNPDIGCDEFTPHNDDAGVLAIIPPATPFAPSTLPVTAVLKNFGNNTLTSATINWQVNGVLQSSVNFSGSIASGDTVSVLLGNFNFATGTIYSVEAYSSVPNGSADGNAINDSAMVGPFAPALGGTYTIGGTSPDFADFTTALEILNLGGTYDSTVFDVRSGTYTERIVIENYPKLNPADHVTFQSEAQDSSAVTITEGYLNSSTNYVVALHGAVGVSFEKLTIQNTSTNSYGSAVQIDYGSSYISFNECAIMGGTTTSAASAALYVRKSVGGYPPQHHIYVTNSSLSGTYYGAYFYGLSIRENNIRIEDCHINDFYGTGIYVYLADSVWVMNNTIIPRSSVTTNSYGAYLYDLHEGEFSGNQILGHGLRYGAEFGFLDGVISNPFIVANNFITSGGNVSSGRAVYSYACTYTKFVHNSLWCSNSQNNSVAFQDHNNNATIDVLNNICLNTGGGYAYDKNSASAQQTIDYNNLYATGTFLARYGTIDISDFATWQNTSGHDSNSVSLDPQFATMDDLHTSASGLNAAATPLSYITTDIDGDVRDPSTPDIGADEFVLAGSDAALLEFDAPRLPFSSGLQNVYVSLLNNGGDTLTSVDIHWEVNGVAQSTFAWTGTLSSSQSEDSISIGNFNFMADTNYTLKAWTSLPNGNADILAANDTIQSTNIFAALSGTYTIGGTTPDFSDFTSAVAALQARGISNNVVFDIRDGVYDEYIKIIRFAKTNSMDSVVFQSESGNSASVVLQTGNTSEPTLGLNGITGISFKNITIAHTYYWSGPNVIRWAGVSNLNIINCEIKDSLYSPSPSVGDYLIYSPYNYPNYNIRIINTTFKNGRYGIYMNTPSASGADSNLVIKNCVFDDQYYQAINVRYLDNLEIRGNTIINRRGHTSYDGMVIDQVGGVINISNNQMRHITHYGLALFNISAAQGTPATISNNYIQMEGANTGAIGIYLYISSYVNLVYNSVSSFTTAASSRAFYGYVNNNSNVLNNIFQQHADGMATEWLSNNVSNTVYNFNNLFTPGATLGEYQNTPYADLTSWISGTGQDSNSVSIDAQFSDTTDYHVESGALDGTGIPLTYISTDLDGDLRDPATPDIGADEISINTNDASLTAYLRPSKVFAPGNQTIYVDLLNNGSDSLTSVQINWTVNGMVQTAFNWAGALATGQGEDSVAVGIYNFTPLTSHDVVVYTSMPNGQPDDLPVNDTVKKLSLYPGLAGIYTIGGVSPDFTDFTTAIQAMNDGGIVTGVTFNVRDGVYNEQLTLDPVMGATSADSIVFQSENGDSSLVSLEFNANSADRHTILINDADYMHFRNMTLSGLNTNYAYIAHLVGNTGDLSFENCRFSLPVSNAGIYGVYATGGSSCTDLKIVNCLFVNGSYGININGNNGSGLVVQGNHFINQRSYGAYMYYWLAPQITNNHFKTNNSNTGYRSLYCGEFHSDFEISGNRAHAPVGSYGFYFDYLDGGVSARGLIANNFVTVGDSSASNSNFVGMRYFSGSYTDIFYNSFNHASNVGEAVQLFSSSTIDVKNNIMAATNGGYALESNMSPAAFDAMDHNDFYSSGANLFNYTFSNIGTIATLASWQGQTGLDANSIVADPLFVSSVDLHVNQSALDSAAIPVAQVTVDIDGELRDPVNPDIGADEISFLSGDIAVTAIGGVSSGCGLSDSVQVTITIANNGTDPQTGFDVTLVVDGDTTIETFGASIASGANANYIFTQYYDFSSIGTYSITAWSSLTGDVNSANDTNSTSIDHFAPPIITITSDTTICGGTPVQLTASGGVNFFWSTGLTGPSITVAPNDTTVYTVTVTDVNGCQALDSVTVFVSNSIDSVFISGFTCDSTMADTVMNVYVNQGGCDSVVYTVLTYSPSYITNLSDTTICQGDTIDLFGMSVTMPGTYYDSLSTVGGCDSIFAKTVIVNPSDTLILPIKTICQGDSSQIFGTYRSVGGTYVRNLTNRYGCDSVEVCELVVNPVFNVSINASICEGQSILVGGAAQTMAGTYYDTLQTSLGCDSVLATIVSITPVDSTQSTTNLIAGDSLLVGGAYQTTSGTYYDTFTATNGCDSVHAIVLNFLSPARSLTYSGNSGFINSIISPTQGDAYSQFNFEVEFTDTNGILPPFGFPRVILDFEGNGIFNNTNDRTIIMTEVDANDTNPSDGKIYSASISGLPIGVNWETRVVVVEGGNTTVLGPQVSAPQVLALPDVEIFANDISFSDPNPAVSSPLTISATVHNASDYDAQNFVVHLVNQFDTTIAYPDITISNLPARSSTTVSWNITTPAVDAWCPIQVWVDYTNVISETNELDNTALRPFTNGNFNIPGAINVIANTSPSVLCSNPGSSVTISGFAYYTGTAVPLTDSSVAGAQVDFTVGGATYTAVTNSLGNFSKSVPAPIAIGGYSVLGTVTDFTLTGNLSTSFQVKNCGCSLPDLRTTVSTSAHTIIAGQSVTGSFTVSNIGTALAPASVLTLNQTGGAPALINEPVPALAPSASSIYNFPAITFNVPGTYSICATADGTFSIAECTENNTACATIRVLPNLPDIIPVSGPGNSSYLCNAVSPAFTVRNAGGVATGQFVCKVDVSRNGLPEGTFYHTITNIPAQQNVGFSIPYNYPSVGSYSFVVSCDTNVVTGGIVTEVSELNNTGTYGKQINACMPDLAVVGCRPLRVSPLDPQFPGSVDYEIYIRNGGNATATGPIPIRFTVTPGNVFNTTFPGNLAPGQTATVTVNTASVAPATATLTATIDPLNAIAEFSESNNSASDDLCWEFQPVPKCYGNFWDKSYLINQTAFLSVGVQVEHLYEASSVDVQFEVSGPGIVGTQNLGNATINNVHKTCVCPVAATLPSNFVFNQVGTYTFTMTVDPNNVYNECNEGNNVLVKTVTVGSAPDMRILSQFINPSMLNPDVNDTVGIIVTYENIGHQNINDQMELKLLVNNVPIDSIKPVSGLVTGDNASFNFPMVWGTNIPGAHIIRVIIDSDNEVLETDELNNEATRAIVVGDAANLYFQSLIASNAAPALLDTIILTAEIGNGGDVDAMADVAFSYIDDIGDTIYIGAVPVNVAKHDSAAVQLPWWVQDVNTTIVAEITNTNTLEFLYTDNMATIPIGGVAINISATDACYANANGTLTAAASGGVAPYSYTWSTGQPGAVLTDGPGSYSVTVQDVNGTLAQAMGTIGVAPGTLMQLPSVAVCQGDSVLIFGKYRHVAATYRDTISGAGGCDTVQVVTLRYKPIHNITLPTLNICEGDSAMILGAYRTASGLYIDSLTNVGGCDSIRSQALIVNPVDTTHLTATTNDPAQAGTFIAQLTAMSGCDSTVITVVTYVPGNCPSIDSITISAVTCDSTMTGINSQTFVGSDGCDSIVTTITTYDSGSMMALPAKMICEGDSIMIFGNYEKMAAVYYDSLANQNGCDSLISCELILLRSDTVYQSSTTTDSTMAGVFDTLYTNVEGCDSLVITTIIYSPLPCTNDSLTVNAVTCDSTMAGTVITTYPKQDGCDSVVTTITTYDPGSMTTLPAKMICDGDSLMIFGLYQNMAGTYYDSLQNQNGCDSILSCELMVKPNVTVSVTDSICPGDGRFVGGGYQTTAGVYYDTLMASSGCDSILVTTLTIRTDPVCGVVPTSGDSLVIVTEPGWMKSTVTNTAEAGSYPWTGVSSLPTVGTYILPAEIGQPYPWHSIDSVEGAHVFKSGNGVTFFRTTFTLTVNTGVMAQIRSFMDDGMEIYVNGQMLAREDDRDADNFRGAQHHLMLMADGNQSNGDNGDQAFDVVNNYRMDSMVHVGQNELVIALRNAPQTSDKGGFSFRMDLKTGVPSVQLLSQYIVSDAEWMKSTVTTPGGSSWNWPGVNNLPAANTFTEEVELGQPYHWYSTEEVPGSFAIKATENVTYYRRRFNITDSANISARLRSTFDENLMVFINDSLIAGHYQHGLQNRAMPAHDVDYPNGGIPINGNAGGDMFMQVENVDWNQILRKGDNYITVALQNRANEPGGFSLRLDLDQSGAPVIRKVDEANEHRNRVDKEALAFNLYPNPTTGKVYVELVKSPSDDNQVLVFDLNGKLLYQRTLINPETGLMDIDLKDYADGMYIIRIRSGGEMYLGKRVMKF</sequence>
<feature type="domain" description="CARDB" evidence="3">
    <location>
        <begin position="2418"/>
        <end position="2498"/>
    </location>
</feature>
<dbReference type="STRING" id="926562.Oweho_2795"/>
<dbReference type="NCBIfam" id="TIGR04183">
    <property type="entry name" value="Por_Secre_tail"/>
    <property type="match status" value="1"/>
</dbReference>
<feature type="domain" description="Secretion system C-terminal sorting" evidence="5">
    <location>
        <begin position="4764"/>
        <end position="4836"/>
    </location>
</feature>
<evidence type="ECO:0000259" key="5">
    <source>
        <dbReference type="Pfam" id="PF18962"/>
    </source>
</evidence>
<dbReference type="Gene3D" id="2.60.40.10">
    <property type="entry name" value="Immunoglobulins"/>
    <property type="match status" value="7"/>
</dbReference>
<feature type="domain" description="CARDB" evidence="3">
    <location>
        <begin position="3175"/>
        <end position="3275"/>
    </location>
</feature>
<dbReference type="PATRIC" id="fig|926562.3.peg.2811"/>
<keyword evidence="2" id="KW-0472">Membrane</keyword>
<dbReference type="Gene3D" id="2.60.120.260">
    <property type="entry name" value="Galactose-binding domain-like"/>
    <property type="match status" value="2"/>
</dbReference>
<keyword evidence="2" id="KW-0812">Transmembrane</keyword>
<dbReference type="KEGG" id="oho:Oweho_2795"/>
<feature type="domain" description="CARDB" evidence="3">
    <location>
        <begin position="3400"/>
        <end position="3504"/>
    </location>
</feature>
<feature type="transmembrane region" description="Helical" evidence="2">
    <location>
        <begin position="13"/>
        <end position="32"/>
    </location>
</feature>
<dbReference type="InterPro" id="IPR011635">
    <property type="entry name" value="CARDB"/>
</dbReference>
<dbReference type="SUPFAM" id="SSF51126">
    <property type="entry name" value="Pectin lyase-like"/>
    <property type="match status" value="4"/>
</dbReference>
<evidence type="ECO:0000256" key="2">
    <source>
        <dbReference type="SAM" id="Phobius"/>
    </source>
</evidence>
<dbReference type="InterPro" id="IPR012334">
    <property type="entry name" value="Pectin_lyas_fold"/>
</dbReference>
<dbReference type="Proteomes" id="UP000005631">
    <property type="component" value="Chromosome"/>
</dbReference>